<evidence type="ECO:0000313" key="4">
    <source>
        <dbReference type="Proteomes" id="UP000594688"/>
    </source>
</evidence>
<dbReference type="PANTHER" id="PTHR43156">
    <property type="entry name" value="STAGE II SPORULATION PROTEIN E-RELATED"/>
    <property type="match status" value="1"/>
</dbReference>
<dbReference type="InterPro" id="IPR001932">
    <property type="entry name" value="PPM-type_phosphatase-like_dom"/>
</dbReference>
<feature type="domain" description="PPM-type phosphatase" evidence="2">
    <location>
        <begin position="24"/>
        <end position="245"/>
    </location>
</feature>
<evidence type="ECO:0000256" key="1">
    <source>
        <dbReference type="ARBA" id="ARBA00022801"/>
    </source>
</evidence>
<dbReference type="PANTHER" id="PTHR43156:SF2">
    <property type="entry name" value="STAGE II SPORULATION PROTEIN E"/>
    <property type="match status" value="1"/>
</dbReference>
<dbReference type="KEGG" id="nli:G3M70_10755"/>
<organism evidence="3 4">
    <name type="scientific">Candidatus Nitronauta litoralis</name>
    <dbReference type="NCBI Taxonomy" id="2705533"/>
    <lineage>
        <taxon>Bacteria</taxon>
        <taxon>Pseudomonadati</taxon>
        <taxon>Nitrospinota/Tectimicrobiota group</taxon>
        <taxon>Nitrospinota</taxon>
        <taxon>Nitrospinia</taxon>
        <taxon>Nitrospinales</taxon>
        <taxon>Nitrospinaceae</taxon>
        <taxon>Candidatus Nitronauta</taxon>
    </lineage>
</organism>
<evidence type="ECO:0000313" key="3">
    <source>
        <dbReference type="EMBL" id="QPJ62322.1"/>
    </source>
</evidence>
<dbReference type="InterPro" id="IPR052016">
    <property type="entry name" value="Bact_Sigma-Reg"/>
</dbReference>
<dbReference type="EMBL" id="CP048685">
    <property type="protein sequence ID" value="QPJ62322.1"/>
    <property type="molecule type" value="Genomic_DNA"/>
</dbReference>
<dbReference type="InterPro" id="IPR036457">
    <property type="entry name" value="PPM-type-like_dom_sf"/>
</dbReference>
<dbReference type="AlphaFoldDB" id="A0A7T0BWU9"/>
<accession>A0A7T0BWU9</accession>
<evidence type="ECO:0000259" key="2">
    <source>
        <dbReference type="SMART" id="SM00331"/>
    </source>
</evidence>
<proteinExistence type="predicted"/>
<dbReference type="Gene3D" id="3.60.40.10">
    <property type="entry name" value="PPM-type phosphatase domain"/>
    <property type="match status" value="1"/>
</dbReference>
<reference evidence="3 4" key="1">
    <citation type="submission" date="2020-02" db="EMBL/GenBank/DDBJ databases">
        <title>Genomic and physiological characterization of two novel Nitrospinaceae genera.</title>
        <authorList>
            <person name="Mueller A.J."/>
            <person name="Jung M.-Y."/>
            <person name="Strachan C.R."/>
            <person name="Herbold C.W."/>
            <person name="Kirkegaard R.H."/>
            <person name="Daims H."/>
        </authorList>
    </citation>
    <scope>NUCLEOTIDE SEQUENCE [LARGE SCALE GENOMIC DNA]</scope>
    <source>
        <strain evidence="3">EB</strain>
    </source>
</reference>
<keyword evidence="1" id="KW-0378">Hydrolase</keyword>
<dbReference type="SMART" id="SM00331">
    <property type="entry name" value="PP2C_SIG"/>
    <property type="match status" value="1"/>
</dbReference>
<dbReference type="Proteomes" id="UP000594688">
    <property type="component" value="Chromosome"/>
</dbReference>
<dbReference type="GO" id="GO:0016791">
    <property type="term" value="F:phosphatase activity"/>
    <property type="evidence" value="ECO:0007669"/>
    <property type="project" value="TreeGrafter"/>
</dbReference>
<gene>
    <name evidence="3" type="ORF">G3M70_10755</name>
</gene>
<dbReference type="SUPFAM" id="SSF81606">
    <property type="entry name" value="PP2C-like"/>
    <property type="match status" value="1"/>
</dbReference>
<name>A0A7T0BWU9_9BACT</name>
<dbReference type="Pfam" id="PF07228">
    <property type="entry name" value="SpoIIE"/>
    <property type="match status" value="1"/>
</dbReference>
<protein>
    <submittedName>
        <fullName evidence="3">Serine/threonine-protein phosphatase</fullName>
    </submittedName>
</protein>
<sequence>MIEINCSEIWGGINSTNNDVTTRRVNASLYSRAHDNDSGGDIYYFSVCGKDLITRIAIADVAGHGSSVSEISSWLYEALSDNMNQAEGQKVLNKMNQTALEEGIKGITTASVFTVNAMSSKLSFSNAGHFPFLYKKCNETFWKPISFTNPKTKGNIPLGTLPGTHFDEESLEIRSGDRFFIYTDGLFEASNKEKESFGSIQLLETLNDGPDLELSELKESMVQALETHRGEMPVQDDLTFMVVEFANEGS</sequence>